<reference evidence="3" key="1">
    <citation type="submission" date="2025-08" db="UniProtKB">
        <authorList>
            <consortium name="RefSeq"/>
        </authorList>
    </citation>
    <scope>IDENTIFICATION</scope>
    <source>
        <tissue evidence="3">Blood</tissue>
    </source>
</reference>
<evidence type="ECO:0000256" key="1">
    <source>
        <dbReference type="SAM" id="MobiDB-lite"/>
    </source>
</evidence>
<dbReference type="RefSeq" id="XP_032154695.1">
    <property type="nucleotide sequence ID" value="XM_032298804.1"/>
</dbReference>
<dbReference type="GeneID" id="116565269"/>
<keyword evidence="2" id="KW-1185">Reference proteome</keyword>
<dbReference type="Proteomes" id="UP000504640">
    <property type="component" value="Unplaced"/>
</dbReference>
<accession>A0A6J3JJH9</accession>
<protein>
    <submittedName>
        <fullName evidence="3">Uncharacterized protein LOC116565269</fullName>
    </submittedName>
</protein>
<name>A0A6J3JJH9_SAPAP</name>
<evidence type="ECO:0000313" key="2">
    <source>
        <dbReference type="Proteomes" id="UP000504640"/>
    </source>
</evidence>
<evidence type="ECO:0000313" key="3">
    <source>
        <dbReference type="RefSeq" id="XP_032154695.1"/>
    </source>
</evidence>
<dbReference type="AlphaFoldDB" id="A0A6J3JJH9"/>
<gene>
    <name evidence="3" type="primary">LOC116565269</name>
</gene>
<organism evidence="2 3">
    <name type="scientific">Sapajus apella</name>
    <name type="common">Brown-capped capuchin</name>
    <name type="synonym">Cebus apella</name>
    <dbReference type="NCBI Taxonomy" id="9515"/>
    <lineage>
        <taxon>Eukaryota</taxon>
        <taxon>Metazoa</taxon>
        <taxon>Chordata</taxon>
        <taxon>Craniata</taxon>
        <taxon>Vertebrata</taxon>
        <taxon>Euteleostomi</taxon>
        <taxon>Mammalia</taxon>
        <taxon>Eutheria</taxon>
        <taxon>Euarchontoglires</taxon>
        <taxon>Primates</taxon>
        <taxon>Haplorrhini</taxon>
        <taxon>Platyrrhini</taxon>
        <taxon>Cebidae</taxon>
        <taxon>Cebinae</taxon>
        <taxon>Sapajus</taxon>
    </lineage>
</organism>
<proteinExistence type="predicted"/>
<feature type="region of interest" description="Disordered" evidence="1">
    <location>
        <begin position="39"/>
        <end position="75"/>
    </location>
</feature>
<sequence>MAQLAGKHNGRGGRSGCSALGQSWRCVVIAKGQTREVPGLGCREPPAESSSVALGSRGFPRSPAPPNSYPGSSPRLRVSLATATARTRSAAPRRASCCRRISQSSVSV</sequence>